<keyword evidence="2" id="KW-0479">Metal-binding</keyword>
<evidence type="ECO:0000256" key="4">
    <source>
        <dbReference type="ARBA" id="ARBA00022837"/>
    </source>
</evidence>
<feature type="domain" description="EF-hand" evidence="7">
    <location>
        <begin position="323"/>
        <end position="358"/>
    </location>
</feature>
<dbReference type="Gene3D" id="1.10.238.10">
    <property type="entry name" value="EF-hand"/>
    <property type="match status" value="2"/>
</dbReference>
<dbReference type="Gene3D" id="3.30.40.10">
    <property type="entry name" value="Zinc/RING finger domain, C3HC4 (zinc finger)"/>
    <property type="match status" value="1"/>
</dbReference>
<dbReference type="PANTHER" id="PTHR10891">
    <property type="entry name" value="EF-HAND CALCIUM-BINDING DOMAIN CONTAINING PROTEIN"/>
    <property type="match status" value="1"/>
</dbReference>
<evidence type="ECO:0000256" key="2">
    <source>
        <dbReference type="ARBA" id="ARBA00022723"/>
    </source>
</evidence>
<keyword evidence="5" id="KW-0863">Zinc-finger</keyword>
<evidence type="ECO:0000259" key="6">
    <source>
        <dbReference type="PROSITE" id="PS50089"/>
    </source>
</evidence>
<keyword evidence="9" id="KW-1185">Reference proteome</keyword>
<comment type="function">
    <text evidence="1">Potential calcium sensor.</text>
</comment>
<dbReference type="PROSITE" id="PS00018">
    <property type="entry name" value="EF_HAND_1"/>
    <property type="match status" value="4"/>
</dbReference>
<dbReference type="OMA" id="CPAEHSE"/>
<evidence type="ECO:0000256" key="1">
    <source>
        <dbReference type="ARBA" id="ARBA00003291"/>
    </source>
</evidence>
<dbReference type="FunFam" id="1.10.238.10:FF:000348">
    <property type="entry name" value="EF hand family protein"/>
    <property type="match status" value="1"/>
</dbReference>
<keyword evidence="4" id="KW-0106">Calcium</keyword>
<reference evidence="8" key="2">
    <citation type="submission" date="2015-06" db="UniProtKB">
        <authorList>
            <consortium name="EnsemblPlants"/>
        </authorList>
    </citation>
    <scope>IDENTIFICATION</scope>
</reference>
<dbReference type="SUPFAM" id="SSF47473">
    <property type="entry name" value="EF-hand"/>
    <property type="match status" value="1"/>
</dbReference>
<proteinExistence type="predicted"/>
<dbReference type="InterPro" id="IPR011992">
    <property type="entry name" value="EF-hand-dom_pair"/>
</dbReference>
<organism evidence="8 9">
    <name type="scientific">Oryza rufipogon</name>
    <name type="common">Brownbeard rice</name>
    <name type="synonym">Asian wild rice</name>
    <dbReference type="NCBI Taxonomy" id="4529"/>
    <lineage>
        <taxon>Eukaryota</taxon>
        <taxon>Viridiplantae</taxon>
        <taxon>Streptophyta</taxon>
        <taxon>Embryophyta</taxon>
        <taxon>Tracheophyta</taxon>
        <taxon>Spermatophyta</taxon>
        <taxon>Magnoliopsida</taxon>
        <taxon>Liliopsida</taxon>
        <taxon>Poales</taxon>
        <taxon>Poaceae</taxon>
        <taxon>BOP clade</taxon>
        <taxon>Oryzoideae</taxon>
        <taxon>Oryzeae</taxon>
        <taxon>Oryzinae</taxon>
        <taxon>Oryza</taxon>
    </lineage>
</organism>
<evidence type="ECO:0000259" key="7">
    <source>
        <dbReference type="PROSITE" id="PS50222"/>
    </source>
</evidence>
<accession>A0A0E0RDK5</accession>
<dbReference type="STRING" id="4529.A0A0E0RDK5"/>
<keyword evidence="3" id="KW-0677">Repeat</keyword>
<evidence type="ECO:0000256" key="5">
    <source>
        <dbReference type="PROSITE-ProRule" id="PRU00175"/>
    </source>
</evidence>
<dbReference type="SUPFAM" id="SSF57850">
    <property type="entry name" value="RING/U-box"/>
    <property type="match status" value="1"/>
</dbReference>
<name>A0A0E0RDK5_ORYRU</name>
<feature type="domain" description="EF-hand" evidence="7">
    <location>
        <begin position="361"/>
        <end position="394"/>
    </location>
</feature>
<dbReference type="Gramene" id="ORUFI12G02760.1">
    <property type="protein sequence ID" value="ORUFI12G02760.1"/>
    <property type="gene ID" value="ORUFI12G02760"/>
</dbReference>
<protein>
    <submittedName>
        <fullName evidence="8">Uncharacterized protein</fullName>
    </submittedName>
</protein>
<feature type="domain" description="EF-hand" evidence="7">
    <location>
        <begin position="110"/>
        <end position="145"/>
    </location>
</feature>
<dbReference type="HOGENOM" id="CLU_700933_0_0_1"/>
<feature type="domain" description="RING-type" evidence="6">
    <location>
        <begin position="222"/>
        <end position="255"/>
    </location>
</feature>
<feature type="domain" description="EF-hand" evidence="7">
    <location>
        <begin position="72"/>
        <end position="107"/>
    </location>
</feature>
<reference evidence="9" key="1">
    <citation type="submission" date="2013-06" db="EMBL/GenBank/DDBJ databases">
        <authorList>
            <person name="Zhao Q."/>
        </authorList>
    </citation>
    <scope>NUCLEOTIDE SEQUENCE</scope>
    <source>
        <strain evidence="9">cv. W1943</strain>
    </source>
</reference>
<dbReference type="Pfam" id="PF13499">
    <property type="entry name" value="EF-hand_7"/>
    <property type="match status" value="2"/>
</dbReference>
<evidence type="ECO:0000256" key="3">
    <source>
        <dbReference type="ARBA" id="ARBA00022737"/>
    </source>
</evidence>
<dbReference type="InterPro" id="IPR018247">
    <property type="entry name" value="EF_Hand_1_Ca_BS"/>
</dbReference>
<dbReference type="eggNOG" id="KOG0027">
    <property type="taxonomic scope" value="Eukaryota"/>
</dbReference>
<dbReference type="InterPro" id="IPR001841">
    <property type="entry name" value="Znf_RING"/>
</dbReference>
<dbReference type="InterPro" id="IPR002048">
    <property type="entry name" value="EF_hand_dom"/>
</dbReference>
<evidence type="ECO:0000313" key="8">
    <source>
        <dbReference type="EnsemblPlants" id="ORUFI12G02760.1"/>
    </source>
</evidence>
<dbReference type="Pfam" id="PF17123">
    <property type="entry name" value="zf-RING_11"/>
    <property type="match status" value="1"/>
</dbReference>
<dbReference type="AlphaFoldDB" id="A0A0E0RDK5"/>
<dbReference type="InterPro" id="IPR013083">
    <property type="entry name" value="Znf_RING/FYVE/PHD"/>
</dbReference>
<dbReference type="FunFam" id="1.10.238.10:FF:000003">
    <property type="entry name" value="Calmodulin A"/>
    <property type="match status" value="1"/>
</dbReference>
<dbReference type="InterPro" id="IPR039647">
    <property type="entry name" value="EF_hand_pair_protein_CML-like"/>
</dbReference>
<dbReference type="Proteomes" id="UP000008022">
    <property type="component" value="Unassembled WGS sequence"/>
</dbReference>
<sequence length="394" mass="44561">MQKPPLNFLLCDKHNTHSTCPSEHSETKARTELTHGDVDVVIAALGLRVNREGDECSLVEDEALVLLEEKQASWEELEEAFSVFDGDGDGFISPLELQSVMRRLGLQHDAGHEECERMLKVFDRDGDGMINFDEFKVMMQGIASTSSRESSALRMDPTTGTCSGCEVTKKIPSWMMRKTLMQCMEAGHFGKDAMDMARLEHALPRGDLHRPRVGSKTAERSCSVCLKNFEEDDYIWSMPCSHTFHQLCVLGDRSCRRWLRRSQSKMQVAWKQCEQGILVSFSPASKSSRHTAHPPLGLRVNGEGDERSLVEDEALVLLEEKQASWEELEEAFSVFDGDGDGFISPLELQNVMRRLCLQRDAGHEECERMLKVFDRDGDGMINFDEFKVMMQGVV</sequence>
<keyword evidence="5" id="KW-0862">Zinc</keyword>
<dbReference type="PROSITE" id="PS50222">
    <property type="entry name" value="EF_HAND_2"/>
    <property type="match status" value="4"/>
</dbReference>
<dbReference type="PROSITE" id="PS50089">
    <property type="entry name" value="ZF_RING_2"/>
    <property type="match status" value="1"/>
</dbReference>
<dbReference type="EnsemblPlants" id="ORUFI12G02760.1">
    <property type="protein sequence ID" value="ORUFI12G02760.1"/>
    <property type="gene ID" value="ORUFI12G02760"/>
</dbReference>
<dbReference type="GO" id="GO:0008270">
    <property type="term" value="F:zinc ion binding"/>
    <property type="evidence" value="ECO:0007669"/>
    <property type="project" value="UniProtKB-KW"/>
</dbReference>
<dbReference type="GO" id="GO:0005509">
    <property type="term" value="F:calcium ion binding"/>
    <property type="evidence" value="ECO:0007669"/>
    <property type="project" value="InterPro"/>
</dbReference>
<evidence type="ECO:0000313" key="9">
    <source>
        <dbReference type="Proteomes" id="UP000008022"/>
    </source>
</evidence>
<dbReference type="SMART" id="SM00054">
    <property type="entry name" value="EFh"/>
    <property type="match status" value="4"/>
</dbReference>
<dbReference type="CDD" id="cd00051">
    <property type="entry name" value="EFh"/>
    <property type="match status" value="2"/>
</dbReference>